<dbReference type="EMBL" id="CZQC01000036">
    <property type="protein sequence ID" value="CUS41218.1"/>
    <property type="molecule type" value="Genomic_DNA"/>
</dbReference>
<accession>A0A160TCA6</accession>
<evidence type="ECO:0000313" key="1">
    <source>
        <dbReference type="EMBL" id="CUS41218.1"/>
    </source>
</evidence>
<sequence>MLTSPLNPEHPFFAIECKAQRDMVWSVLGPSMLDCSWAPQHPSWLQADWQLLSHAEAEFTPEFSSTRLGLMFEQLWQRALSLTGSDWLANLQISGPERTLGELDLLLRQANKEWHLELALKFYLGYRNEWIGPNRKDRLTDKLAHTQSHQLTLSQQSEGKKALELAGWHTPEPQALMRGCLFHPAKPEFNGSLPEEVSASHWRGRWCHYRDAAELLPEGPWYVISKPDWISPVRCPLTVERAELIRYLTAHFEHLTVAVCAVVAVQGRYGWVEQQRWLIMPDNWPQGLD</sequence>
<protein>
    <recommendedName>
        <fullName evidence="2">DUF1853 family protein</fullName>
    </recommendedName>
</protein>
<organism evidence="1">
    <name type="scientific">hydrothermal vent metagenome</name>
    <dbReference type="NCBI Taxonomy" id="652676"/>
    <lineage>
        <taxon>unclassified sequences</taxon>
        <taxon>metagenomes</taxon>
        <taxon>ecological metagenomes</taxon>
    </lineage>
</organism>
<evidence type="ECO:0008006" key="2">
    <source>
        <dbReference type="Google" id="ProtNLM"/>
    </source>
</evidence>
<proteinExistence type="predicted"/>
<dbReference type="InterPro" id="IPR015003">
    <property type="entry name" value="DUF1853"/>
</dbReference>
<dbReference type="AlphaFoldDB" id="A0A160TCA6"/>
<reference evidence="1" key="1">
    <citation type="submission" date="2015-10" db="EMBL/GenBank/DDBJ databases">
        <authorList>
            <person name="Gilbert D.G."/>
        </authorList>
    </citation>
    <scope>NUCLEOTIDE SEQUENCE</scope>
</reference>
<dbReference type="Pfam" id="PF08907">
    <property type="entry name" value="DUF1853"/>
    <property type="match status" value="1"/>
</dbReference>
<name>A0A160TCA6_9ZZZZ</name>
<gene>
    <name evidence="1" type="ORF">MGWOODY_Tha777</name>
</gene>